<dbReference type="PANTHER" id="PTHR33018">
    <property type="entry name" value="OS10G0338966 PROTEIN-RELATED"/>
    <property type="match status" value="1"/>
</dbReference>
<organism evidence="1 2">
    <name type="scientific">Panicum virgatum</name>
    <name type="common">Blackwell switchgrass</name>
    <dbReference type="NCBI Taxonomy" id="38727"/>
    <lineage>
        <taxon>Eukaryota</taxon>
        <taxon>Viridiplantae</taxon>
        <taxon>Streptophyta</taxon>
        <taxon>Embryophyta</taxon>
        <taxon>Tracheophyta</taxon>
        <taxon>Spermatophyta</taxon>
        <taxon>Magnoliopsida</taxon>
        <taxon>Liliopsida</taxon>
        <taxon>Poales</taxon>
        <taxon>Poaceae</taxon>
        <taxon>PACMAD clade</taxon>
        <taxon>Panicoideae</taxon>
        <taxon>Panicodae</taxon>
        <taxon>Paniceae</taxon>
        <taxon>Panicinae</taxon>
        <taxon>Panicum</taxon>
        <taxon>Panicum sect. Hiantes</taxon>
    </lineage>
</organism>
<dbReference type="PANTHER" id="PTHR33018:SF34">
    <property type="entry name" value="OS02G0472350 PROTEIN"/>
    <property type="match status" value="1"/>
</dbReference>
<evidence type="ECO:0000313" key="2">
    <source>
        <dbReference type="Proteomes" id="UP000823388"/>
    </source>
</evidence>
<protein>
    <submittedName>
        <fullName evidence="1">Uncharacterized protein</fullName>
    </submittedName>
</protein>
<sequence length="332" mass="37658">MKEIALLQRRFKAHLRADFVRQDELPFVKHPFLKPEDWEQFVETTRSPLFEHASQEMKEKRAKHNKPHKMGRNGYYGKRKEWELEDEKLAVEGKENPWEQYPGHSRPYLQARSGPTTSASGDITFTSPLVADVADKVKRIAAQASDGSFTGVRENDVLTEALENPEHRGRVRGVSISLGWGKGFGPECAEMYRKKKKRRSDADKEEIVGEAINRVMELLRVAGVPIPDGLCLTQSVHNRSSDNTAEEDVPINKGQNDCPPQLDTIDLLTEPTKYSLLDGNKCDMELSLGTVYPNQQYRCCGYAVVHPTYAVVHPTYVWPNARHIKLAYPSRG</sequence>
<reference evidence="1" key="1">
    <citation type="submission" date="2020-05" db="EMBL/GenBank/DDBJ databases">
        <title>WGS assembly of Panicum virgatum.</title>
        <authorList>
            <person name="Lovell J.T."/>
            <person name="Jenkins J."/>
            <person name="Shu S."/>
            <person name="Juenger T.E."/>
            <person name="Schmutz J."/>
        </authorList>
    </citation>
    <scope>NUCLEOTIDE SEQUENCE</scope>
    <source>
        <strain evidence="1">AP13</strain>
    </source>
</reference>
<comment type="caution">
    <text evidence="1">The sequence shown here is derived from an EMBL/GenBank/DDBJ whole genome shotgun (WGS) entry which is preliminary data.</text>
</comment>
<dbReference type="AlphaFoldDB" id="A0A8T0QXA4"/>
<keyword evidence="2" id="KW-1185">Reference proteome</keyword>
<gene>
    <name evidence="1" type="ORF">PVAP13_6NG208200</name>
</gene>
<evidence type="ECO:0000313" key="1">
    <source>
        <dbReference type="EMBL" id="KAG2577555.1"/>
    </source>
</evidence>
<dbReference type="Proteomes" id="UP000823388">
    <property type="component" value="Chromosome 6N"/>
</dbReference>
<name>A0A8T0QXA4_PANVG</name>
<accession>A0A8T0QXA4</accession>
<dbReference type="EMBL" id="CM029048">
    <property type="protein sequence ID" value="KAG2577555.1"/>
    <property type="molecule type" value="Genomic_DNA"/>
</dbReference>
<proteinExistence type="predicted"/>